<dbReference type="EMBL" id="JAAIUW010000001">
    <property type="protein sequence ID" value="KAF7844224.1"/>
    <property type="molecule type" value="Genomic_DNA"/>
</dbReference>
<proteinExistence type="predicted"/>
<name>A0A834XFB9_9FABA</name>
<feature type="compositionally biased region" description="Polar residues" evidence="1">
    <location>
        <begin position="82"/>
        <end position="101"/>
    </location>
</feature>
<gene>
    <name evidence="2" type="ORF">G2W53_001129</name>
</gene>
<comment type="caution">
    <text evidence="2">The sequence shown here is derived from an EMBL/GenBank/DDBJ whole genome shotgun (WGS) entry which is preliminary data.</text>
</comment>
<keyword evidence="3" id="KW-1185">Reference proteome</keyword>
<feature type="compositionally biased region" description="Basic and acidic residues" evidence="1">
    <location>
        <begin position="52"/>
        <end position="81"/>
    </location>
</feature>
<sequence length="101" mass="11321">MCVAPFDLGVMNLTTTEKERGRVVKQMNCLGVGSAPTRRKEPVTSNGAVLVKTERRPWQNDGHGKMITTAERRPRQNDNHGRTTATVERPSRQQGYKNEEG</sequence>
<evidence type="ECO:0000313" key="2">
    <source>
        <dbReference type="EMBL" id="KAF7844224.1"/>
    </source>
</evidence>
<reference evidence="2" key="1">
    <citation type="submission" date="2020-09" db="EMBL/GenBank/DDBJ databases">
        <title>Genome-Enabled Discovery of Anthraquinone Biosynthesis in Senna tora.</title>
        <authorList>
            <person name="Kang S.-H."/>
            <person name="Pandey R.P."/>
            <person name="Lee C.-M."/>
            <person name="Sim J.-S."/>
            <person name="Jeong J.-T."/>
            <person name="Choi B.-S."/>
            <person name="Jung M."/>
            <person name="Ginzburg D."/>
            <person name="Zhao K."/>
            <person name="Won S.Y."/>
            <person name="Oh T.-J."/>
            <person name="Yu Y."/>
            <person name="Kim N.-H."/>
            <person name="Lee O.R."/>
            <person name="Lee T.-H."/>
            <person name="Bashyal P."/>
            <person name="Kim T.-S."/>
            <person name="Lee W.-H."/>
            <person name="Kawkins C."/>
            <person name="Kim C.-K."/>
            <person name="Kim J.S."/>
            <person name="Ahn B.O."/>
            <person name="Rhee S.Y."/>
            <person name="Sohng J.K."/>
        </authorList>
    </citation>
    <scope>NUCLEOTIDE SEQUENCE</scope>
    <source>
        <tissue evidence="2">Leaf</tissue>
    </source>
</reference>
<dbReference type="Proteomes" id="UP000634136">
    <property type="component" value="Unassembled WGS sequence"/>
</dbReference>
<dbReference type="AlphaFoldDB" id="A0A834XFB9"/>
<protein>
    <submittedName>
        <fullName evidence="2">Uncharacterized protein</fullName>
    </submittedName>
</protein>
<evidence type="ECO:0000313" key="3">
    <source>
        <dbReference type="Proteomes" id="UP000634136"/>
    </source>
</evidence>
<feature type="region of interest" description="Disordered" evidence="1">
    <location>
        <begin position="33"/>
        <end position="101"/>
    </location>
</feature>
<organism evidence="2 3">
    <name type="scientific">Senna tora</name>
    <dbReference type="NCBI Taxonomy" id="362788"/>
    <lineage>
        <taxon>Eukaryota</taxon>
        <taxon>Viridiplantae</taxon>
        <taxon>Streptophyta</taxon>
        <taxon>Embryophyta</taxon>
        <taxon>Tracheophyta</taxon>
        <taxon>Spermatophyta</taxon>
        <taxon>Magnoliopsida</taxon>
        <taxon>eudicotyledons</taxon>
        <taxon>Gunneridae</taxon>
        <taxon>Pentapetalae</taxon>
        <taxon>rosids</taxon>
        <taxon>fabids</taxon>
        <taxon>Fabales</taxon>
        <taxon>Fabaceae</taxon>
        <taxon>Caesalpinioideae</taxon>
        <taxon>Cassia clade</taxon>
        <taxon>Senna</taxon>
    </lineage>
</organism>
<accession>A0A834XFB9</accession>
<evidence type="ECO:0000256" key="1">
    <source>
        <dbReference type="SAM" id="MobiDB-lite"/>
    </source>
</evidence>